<reference evidence="1 2" key="1">
    <citation type="submission" date="2019-08" db="EMBL/GenBank/DDBJ databases">
        <authorList>
            <person name="Duncan S."/>
            <person name="Walker A."/>
        </authorList>
    </citation>
    <scope>NUCLEOTIDE SEQUENCE [LARGE SCALE GENOMIC DNA]</scope>
    <source>
        <strain evidence="1 2">L2-21</strain>
    </source>
</reference>
<gene>
    <name evidence="1" type="ORF">FYL37_06705</name>
</gene>
<comment type="caution">
    <text evidence="1">The sequence shown here is derived from an EMBL/GenBank/DDBJ whole genome shotgun (WGS) entry which is preliminary data.</text>
</comment>
<name>A0A5S4VLK5_9FIRM</name>
<organism evidence="1 2">
    <name type="scientific">Agathobacter rectalis</name>
    <dbReference type="NCBI Taxonomy" id="39491"/>
    <lineage>
        <taxon>Bacteria</taxon>
        <taxon>Bacillati</taxon>
        <taxon>Bacillota</taxon>
        <taxon>Clostridia</taxon>
        <taxon>Lachnospirales</taxon>
        <taxon>Lachnospiraceae</taxon>
        <taxon>Agathobacter</taxon>
    </lineage>
</organism>
<dbReference type="EMBL" id="VSTG01000006">
    <property type="protein sequence ID" value="TYL58486.1"/>
    <property type="molecule type" value="Genomic_DNA"/>
</dbReference>
<protein>
    <submittedName>
        <fullName evidence="1">Uncharacterized protein</fullName>
    </submittedName>
</protein>
<sequence length="73" mass="8648">MLMAMEKIIDIDIYKKYKLFVWVILNDMYNLDIKAVCAKNARTGMMIKMLQLHRHPHSYSELVAGRHHQDSTK</sequence>
<evidence type="ECO:0000313" key="1">
    <source>
        <dbReference type="EMBL" id="TYL58486.1"/>
    </source>
</evidence>
<evidence type="ECO:0000313" key="2">
    <source>
        <dbReference type="Proteomes" id="UP000324325"/>
    </source>
</evidence>
<dbReference type="AlphaFoldDB" id="A0A5S4VLK5"/>
<reference evidence="1 2" key="2">
    <citation type="submission" date="2019-09" db="EMBL/GenBank/DDBJ databases">
        <title>Strain-level analysis of Eubacterium rectale using genomes from metagenomes.</title>
        <authorList>
            <person name="Karcher N."/>
            <person name="Segata N."/>
        </authorList>
    </citation>
    <scope>NUCLEOTIDE SEQUENCE [LARGE SCALE GENOMIC DNA]</scope>
    <source>
        <strain evidence="1 2">L2-21</strain>
    </source>
</reference>
<dbReference type="RefSeq" id="WP_015569080.1">
    <property type="nucleotide sequence ID" value="NZ_JADNIT010000029.1"/>
</dbReference>
<proteinExistence type="predicted"/>
<accession>A0A5S4VLK5</accession>
<dbReference type="Proteomes" id="UP000324325">
    <property type="component" value="Unassembled WGS sequence"/>
</dbReference>